<keyword evidence="3" id="KW-1185">Reference proteome</keyword>
<dbReference type="AlphaFoldDB" id="A0AAV9GX47"/>
<name>A0AAV9GX47_9PEZI</name>
<proteinExistence type="predicted"/>
<reference evidence="2" key="1">
    <citation type="journal article" date="2023" name="Mol. Phylogenet. Evol.">
        <title>Genome-scale phylogeny and comparative genomics of the fungal order Sordariales.</title>
        <authorList>
            <person name="Hensen N."/>
            <person name="Bonometti L."/>
            <person name="Westerberg I."/>
            <person name="Brannstrom I.O."/>
            <person name="Guillou S."/>
            <person name="Cros-Aarteil S."/>
            <person name="Calhoun S."/>
            <person name="Haridas S."/>
            <person name="Kuo A."/>
            <person name="Mondo S."/>
            <person name="Pangilinan J."/>
            <person name="Riley R."/>
            <person name="LaButti K."/>
            <person name="Andreopoulos B."/>
            <person name="Lipzen A."/>
            <person name="Chen C."/>
            <person name="Yan M."/>
            <person name="Daum C."/>
            <person name="Ng V."/>
            <person name="Clum A."/>
            <person name="Steindorff A."/>
            <person name="Ohm R.A."/>
            <person name="Martin F."/>
            <person name="Silar P."/>
            <person name="Natvig D.O."/>
            <person name="Lalanne C."/>
            <person name="Gautier V."/>
            <person name="Ament-Velasquez S.L."/>
            <person name="Kruys A."/>
            <person name="Hutchinson M.I."/>
            <person name="Powell A.J."/>
            <person name="Barry K."/>
            <person name="Miller A.N."/>
            <person name="Grigoriev I.V."/>
            <person name="Debuchy R."/>
            <person name="Gladieux P."/>
            <person name="Hiltunen Thoren M."/>
            <person name="Johannesson H."/>
        </authorList>
    </citation>
    <scope>NUCLEOTIDE SEQUENCE</scope>
    <source>
        <strain evidence="2">PSN243</strain>
    </source>
</reference>
<gene>
    <name evidence="2" type="ORF">QBC34DRAFT_23628</name>
</gene>
<feature type="compositionally biased region" description="Basic and acidic residues" evidence="1">
    <location>
        <begin position="87"/>
        <end position="96"/>
    </location>
</feature>
<feature type="region of interest" description="Disordered" evidence="1">
    <location>
        <begin position="55"/>
        <end position="96"/>
    </location>
</feature>
<protein>
    <submittedName>
        <fullName evidence="2">Uncharacterized protein</fullName>
    </submittedName>
</protein>
<dbReference type="Proteomes" id="UP001321760">
    <property type="component" value="Unassembled WGS sequence"/>
</dbReference>
<reference evidence="2" key="2">
    <citation type="submission" date="2023-05" db="EMBL/GenBank/DDBJ databases">
        <authorList>
            <consortium name="Lawrence Berkeley National Laboratory"/>
            <person name="Steindorff A."/>
            <person name="Hensen N."/>
            <person name="Bonometti L."/>
            <person name="Westerberg I."/>
            <person name="Brannstrom I.O."/>
            <person name="Guillou S."/>
            <person name="Cros-Aarteil S."/>
            <person name="Calhoun S."/>
            <person name="Haridas S."/>
            <person name="Kuo A."/>
            <person name="Mondo S."/>
            <person name="Pangilinan J."/>
            <person name="Riley R."/>
            <person name="Labutti K."/>
            <person name="Andreopoulos B."/>
            <person name="Lipzen A."/>
            <person name="Chen C."/>
            <person name="Yanf M."/>
            <person name="Daum C."/>
            <person name="Ng V."/>
            <person name="Clum A."/>
            <person name="Ohm R."/>
            <person name="Martin F."/>
            <person name="Silar P."/>
            <person name="Natvig D."/>
            <person name="Lalanne C."/>
            <person name="Gautier V."/>
            <person name="Ament-Velasquez S.L."/>
            <person name="Kruys A."/>
            <person name="Hutchinson M.I."/>
            <person name="Powell A.J."/>
            <person name="Barry K."/>
            <person name="Miller A.N."/>
            <person name="Grigoriev I.V."/>
            <person name="Debuchy R."/>
            <person name="Gladieux P."/>
            <person name="Thoren M.H."/>
            <person name="Johannesson H."/>
        </authorList>
    </citation>
    <scope>NUCLEOTIDE SEQUENCE</scope>
    <source>
        <strain evidence="2">PSN243</strain>
    </source>
</reference>
<dbReference type="EMBL" id="MU865922">
    <property type="protein sequence ID" value="KAK4453011.1"/>
    <property type="molecule type" value="Genomic_DNA"/>
</dbReference>
<accession>A0AAV9GX47</accession>
<sequence length="292" mass="31672">MAATFPLRLPSLLRPMRPCGHSRISCLRFLAGSLNASGASAPPGRVRADLSLRQRRRTVKSAQSQTPSSSEESEYAILHKKGRSRGRREGGGQSREAELVGNLVVSSGTNHASMVNMVGGLPGVTSDRFHHVIQPLKVSPRRVIARSSAISRNAILHVIVGTGHRKAVMTTAWRASPWPELELYLSSGFHTRRKLLREGADKSKLRCMLTSYGASHREHARSSSADTLRIGRAAGGRPNNHTARDDCGCGSLPKGAKASQGFGLFCPWDVAVETESRILRACLGTKRRRGVN</sequence>
<evidence type="ECO:0000313" key="2">
    <source>
        <dbReference type="EMBL" id="KAK4453011.1"/>
    </source>
</evidence>
<comment type="caution">
    <text evidence="2">The sequence shown here is derived from an EMBL/GenBank/DDBJ whole genome shotgun (WGS) entry which is preliminary data.</text>
</comment>
<evidence type="ECO:0000313" key="3">
    <source>
        <dbReference type="Proteomes" id="UP001321760"/>
    </source>
</evidence>
<evidence type="ECO:0000256" key="1">
    <source>
        <dbReference type="SAM" id="MobiDB-lite"/>
    </source>
</evidence>
<organism evidence="2 3">
    <name type="scientific">Podospora aff. communis PSN243</name>
    <dbReference type="NCBI Taxonomy" id="3040156"/>
    <lineage>
        <taxon>Eukaryota</taxon>
        <taxon>Fungi</taxon>
        <taxon>Dikarya</taxon>
        <taxon>Ascomycota</taxon>
        <taxon>Pezizomycotina</taxon>
        <taxon>Sordariomycetes</taxon>
        <taxon>Sordariomycetidae</taxon>
        <taxon>Sordariales</taxon>
        <taxon>Podosporaceae</taxon>
        <taxon>Podospora</taxon>
    </lineage>
</organism>